<dbReference type="Proteomes" id="UP000821853">
    <property type="component" value="Chromosome 8"/>
</dbReference>
<dbReference type="InterPro" id="IPR041698">
    <property type="entry name" value="Methyltransf_25"/>
</dbReference>
<evidence type="ECO:0000313" key="4">
    <source>
        <dbReference type="EMBL" id="KAH9379497.1"/>
    </source>
</evidence>
<evidence type="ECO:0000313" key="5">
    <source>
        <dbReference type="Proteomes" id="UP000821853"/>
    </source>
</evidence>
<evidence type="ECO:0000256" key="1">
    <source>
        <dbReference type="ARBA" id="ARBA00022603"/>
    </source>
</evidence>
<keyword evidence="5" id="KW-1185">Reference proteome</keyword>
<proteinExistence type="predicted"/>
<name>A0A9J6GX73_HAELO</name>
<dbReference type="PANTHER" id="PTHR43861:SF1">
    <property type="entry name" value="TRANS-ACONITATE 2-METHYLTRANSFERASE"/>
    <property type="match status" value="1"/>
</dbReference>
<dbReference type="OMA" id="HANNDDS"/>
<comment type="caution">
    <text evidence="4">The sequence shown here is derived from an EMBL/GenBank/DDBJ whole genome shotgun (WGS) entry which is preliminary data.</text>
</comment>
<organism evidence="4 5">
    <name type="scientific">Haemaphysalis longicornis</name>
    <name type="common">Bush tick</name>
    <dbReference type="NCBI Taxonomy" id="44386"/>
    <lineage>
        <taxon>Eukaryota</taxon>
        <taxon>Metazoa</taxon>
        <taxon>Ecdysozoa</taxon>
        <taxon>Arthropoda</taxon>
        <taxon>Chelicerata</taxon>
        <taxon>Arachnida</taxon>
        <taxon>Acari</taxon>
        <taxon>Parasitiformes</taxon>
        <taxon>Ixodida</taxon>
        <taxon>Ixodoidea</taxon>
        <taxon>Ixodidae</taxon>
        <taxon>Haemaphysalinae</taxon>
        <taxon>Haemaphysalis</taxon>
    </lineage>
</organism>
<dbReference type="CDD" id="cd02440">
    <property type="entry name" value="AdoMet_MTases"/>
    <property type="match status" value="1"/>
</dbReference>
<sequence>MSSSGAVKNLRYKSPLYAESNKWQRTLNLQALDLFQMAFMPRDTSQLQFLDLGCGTGDFTRDFLLPRCLPCRRIVAVDGSEDMLSFARQNSGHANIEFDFLNISEDVGDFVLKYGTFDRVYSFFCLNWVSDQRKAMKNVSELLSPSGECLLVFPAWSPTNFFWRKLAQLDRWKAFSNVSSSSLF</sequence>
<dbReference type="Pfam" id="PF13649">
    <property type="entry name" value="Methyltransf_25"/>
    <property type="match status" value="1"/>
</dbReference>
<feature type="domain" description="Methyltransferase" evidence="3">
    <location>
        <begin position="50"/>
        <end position="147"/>
    </location>
</feature>
<keyword evidence="2" id="KW-0808">Transferase</keyword>
<accession>A0A9J6GX73</accession>
<dbReference type="Gene3D" id="3.40.50.150">
    <property type="entry name" value="Vaccinia Virus protein VP39"/>
    <property type="match status" value="1"/>
</dbReference>
<gene>
    <name evidence="4" type="ORF">HPB48_016266</name>
</gene>
<dbReference type="PANTHER" id="PTHR43861">
    <property type="entry name" value="TRANS-ACONITATE 2-METHYLTRANSFERASE-RELATED"/>
    <property type="match status" value="1"/>
</dbReference>
<dbReference type="VEuPathDB" id="VectorBase:HLOH_051369"/>
<evidence type="ECO:0000256" key="2">
    <source>
        <dbReference type="ARBA" id="ARBA00022679"/>
    </source>
</evidence>
<dbReference type="GO" id="GO:0008168">
    <property type="term" value="F:methyltransferase activity"/>
    <property type="evidence" value="ECO:0007669"/>
    <property type="project" value="UniProtKB-KW"/>
</dbReference>
<dbReference type="GO" id="GO:0032259">
    <property type="term" value="P:methylation"/>
    <property type="evidence" value="ECO:0007669"/>
    <property type="project" value="UniProtKB-KW"/>
</dbReference>
<dbReference type="OrthoDB" id="6506169at2759"/>
<keyword evidence="1" id="KW-0489">Methyltransferase</keyword>
<dbReference type="AlphaFoldDB" id="A0A9J6GX73"/>
<dbReference type="EMBL" id="JABSTR010000010">
    <property type="protein sequence ID" value="KAH9379497.1"/>
    <property type="molecule type" value="Genomic_DNA"/>
</dbReference>
<protein>
    <recommendedName>
        <fullName evidence="3">Methyltransferase domain-containing protein</fullName>
    </recommendedName>
</protein>
<reference evidence="4 5" key="1">
    <citation type="journal article" date="2020" name="Cell">
        <title>Large-Scale Comparative Analyses of Tick Genomes Elucidate Their Genetic Diversity and Vector Capacities.</title>
        <authorList>
            <consortium name="Tick Genome and Microbiome Consortium (TIGMIC)"/>
            <person name="Jia N."/>
            <person name="Wang J."/>
            <person name="Shi W."/>
            <person name="Du L."/>
            <person name="Sun Y."/>
            <person name="Zhan W."/>
            <person name="Jiang J.F."/>
            <person name="Wang Q."/>
            <person name="Zhang B."/>
            <person name="Ji P."/>
            <person name="Bell-Sakyi L."/>
            <person name="Cui X.M."/>
            <person name="Yuan T.T."/>
            <person name="Jiang B.G."/>
            <person name="Yang W.F."/>
            <person name="Lam T.T."/>
            <person name="Chang Q.C."/>
            <person name="Ding S.J."/>
            <person name="Wang X.J."/>
            <person name="Zhu J.G."/>
            <person name="Ruan X.D."/>
            <person name="Zhao L."/>
            <person name="Wei J.T."/>
            <person name="Ye R.Z."/>
            <person name="Que T.C."/>
            <person name="Du C.H."/>
            <person name="Zhou Y.H."/>
            <person name="Cheng J.X."/>
            <person name="Dai P.F."/>
            <person name="Guo W.B."/>
            <person name="Han X.H."/>
            <person name="Huang E.J."/>
            <person name="Li L.F."/>
            <person name="Wei W."/>
            <person name="Gao Y.C."/>
            <person name="Liu J.Z."/>
            <person name="Shao H.Z."/>
            <person name="Wang X."/>
            <person name="Wang C.C."/>
            <person name="Yang T.C."/>
            <person name="Huo Q.B."/>
            <person name="Li W."/>
            <person name="Chen H.Y."/>
            <person name="Chen S.E."/>
            <person name="Zhou L.G."/>
            <person name="Ni X.B."/>
            <person name="Tian J.H."/>
            <person name="Sheng Y."/>
            <person name="Liu T."/>
            <person name="Pan Y.S."/>
            <person name="Xia L.Y."/>
            <person name="Li J."/>
            <person name="Zhao F."/>
            <person name="Cao W.C."/>
        </authorList>
    </citation>
    <scope>NUCLEOTIDE SEQUENCE [LARGE SCALE GENOMIC DNA]</scope>
    <source>
        <strain evidence="4">HaeL-2018</strain>
    </source>
</reference>
<dbReference type="InterPro" id="IPR029063">
    <property type="entry name" value="SAM-dependent_MTases_sf"/>
</dbReference>
<dbReference type="SUPFAM" id="SSF53335">
    <property type="entry name" value="S-adenosyl-L-methionine-dependent methyltransferases"/>
    <property type="match status" value="1"/>
</dbReference>
<evidence type="ECO:0000259" key="3">
    <source>
        <dbReference type="Pfam" id="PF13649"/>
    </source>
</evidence>